<evidence type="ECO:0000256" key="2">
    <source>
        <dbReference type="SAM" id="MobiDB-lite"/>
    </source>
</evidence>
<dbReference type="PANTHER" id="PTHR46202">
    <property type="entry name" value="DNA EXCISION REPAIR PROTEIN ERCC-8"/>
    <property type="match status" value="1"/>
</dbReference>
<dbReference type="Proteomes" id="UP001230188">
    <property type="component" value="Unassembled WGS sequence"/>
</dbReference>
<evidence type="ECO:0008006" key="5">
    <source>
        <dbReference type="Google" id="ProtNLM"/>
    </source>
</evidence>
<proteinExistence type="predicted"/>
<dbReference type="AlphaFoldDB" id="A0AAD7XJE6"/>
<dbReference type="InterPro" id="IPR015943">
    <property type="entry name" value="WD40/YVTN_repeat-like_dom_sf"/>
</dbReference>
<dbReference type="GO" id="GO:0043161">
    <property type="term" value="P:proteasome-mediated ubiquitin-dependent protein catabolic process"/>
    <property type="evidence" value="ECO:0007669"/>
    <property type="project" value="TreeGrafter"/>
</dbReference>
<keyword evidence="4" id="KW-1185">Reference proteome</keyword>
<organism evidence="3 4">
    <name type="scientific">Chrysophaeum taylorii</name>
    <dbReference type="NCBI Taxonomy" id="2483200"/>
    <lineage>
        <taxon>Eukaryota</taxon>
        <taxon>Sar</taxon>
        <taxon>Stramenopiles</taxon>
        <taxon>Ochrophyta</taxon>
        <taxon>Pelagophyceae</taxon>
        <taxon>Pelagomonadales</taxon>
        <taxon>Pelagomonadaceae</taxon>
        <taxon>Chrysophaeum</taxon>
    </lineage>
</organism>
<feature type="repeat" description="WD" evidence="1">
    <location>
        <begin position="90"/>
        <end position="107"/>
    </location>
</feature>
<dbReference type="InterPro" id="IPR036322">
    <property type="entry name" value="WD40_repeat_dom_sf"/>
</dbReference>
<keyword evidence="1" id="KW-0853">WD repeat</keyword>
<protein>
    <recommendedName>
        <fullName evidence="5">DNA excision repair protein ERCC-8</fullName>
    </recommendedName>
</protein>
<dbReference type="PANTHER" id="PTHR46202:SF1">
    <property type="entry name" value="DNA EXCISION REPAIR PROTEIN ERCC-8"/>
    <property type="match status" value="1"/>
</dbReference>
<dbReference type="InterPro" id="IPR042238">
    <property type="entry name" value="Rad28/ERCC8/Ckn1/ATCSA-1"/>
</dbReference>
<evidence type="ECO:0000313" key="3">
    <source>
        <dbReference type="EMBL" id="KAJ8600374.1"/>
    </source>
</evidence>
<feature type="compositionally biased region" description="Basic and acidic residues" evidence="2">
    <location>
        <begin position="361"/>
        <end position="380"/>
    </location>
</feature>
<evidence type="ECO:0000256" key="1">
    <source>
        <dbReference type="PROSITE-ProRule" id="PRU00221"/>
    </source>
</evidence>
<dbReference type="Gene3D" id="2.130.10.10">
    <property type="entry name" value="YVTN repeat-like/Quinoprotein amine dehydrogenase"/>
    <property type="match status" value="1"/>
</dbReference>
<dbReference type="InterPro" id="IPR001680">
    <property type="entry name" value="WD40_rpt"/>
</dbReference>
<comment type="caution">
    <text evidence="3">The sequence shown here is derived from an EMBL/GenBank/DDBJ whole genome shotgun (WGS) entry which is preliminary data.</text>
</comment>
<dbReference type="PROSITE" id="PS50082">
    <property type="entry name" value="WD_REPEATS_2"/>
    <property type="match status" value="2"/>
</dbReference>
<name>A0AAD7XJE6_9STRA</name>
<dbReference type="GO" id="GO:0006283">
    <property type="term" value="P:transcription-coupled nucleotide-excision repair"/>
    <property type="evidence" value="ECO:0007669"/>
    <property type="project" value="InterPro"/>
</dbReference>
<dbReference type="SUPFAM" id="SSF50978">
    <property type="entry name" value="WD40 repeat-like"/>
    <property type="match status" value="1"/>
</dbReference>
<dbReference type="GO" id="GO:0031464">
    <property type="term" value="C:Cul4A-RING E3 ubiquitin ligase complex"/>
    <property type="evidence" value="ECO:0007669"/>
    <property type="project" value="TreeGrafter"/>
</dbReference>
<reference evidence="3" key="1">
    <citation type="submission" date="2023-01" db="EMBL/GenBank/DDBJ databases">
        <title>Metagenome sequencing of chrysophaentin producing Chrysophaeum taylorii.</title>
        <authorList>
            <person name="Davison J."/>
            <person name="Bewley C."/>
        </authorList>
    </citation>
    <scope>NUCLEOTIDE SEQUENCE</scope>
    <source>
        <strain evidence="3">NIES-1699</strain>
    </source>
</reference>
<feature type="region of interest" description="Disordered" evidence="2">
    <location>
        <begin position="331"/>
        <end position="398"/>
    </location>
</feature>
<feature type="repeat" description="WD" evidence="1">
    <location>
        <begin position="213"/>
        <end position="242"/>
    </location>
</feature>
<evidence type="ECO:0000313" key="4">
    <source>
        <dbReference type="Proteomes" id="UP001230188"/>
    </source>
</evidence>
<dbReference type="EMBL" id="JAQMWT010000524">
    <property type="protein sequence ID" value="KAJ8600374.1"/>
    <property type="molecule type" value="Genomic_DNA"/>
</dbReference>
<dbReference type="GO" id="GO:0000109">
    <property type="term" value="C:nucleotide-excision repair complex"/>
    <property type="evidence" value="ECO:0007669"/>
    <property type="project" value="TreeGrafter"/>
</dbReference>
<dbReference type="Pfam" id="PF00400">
    <property type="entry name" value="WD40"/>
    <property type="match status" value="1"/>
</dbReference>
<dbReference type="GO" id="GO:0000209">
    <property type="term" value="P:protein polyubiquitination"/>
    <property type="evidence" value="ECO:0007669"/>
    <property type="project" value="TreeGrafter"/>
</dbReference>
<feature type="compositionally biased region" description="Acidic residues" evidence="2">
    <location>
        <begin position="345"/>
        <end position="360"/>
    </location>
</feature>
<gene>
    <name evidence="3" type="ORF">CTAYLR_000715</name>
</gene>
<accession>A0AAD7XJE6</accession>
<sequence length="398" mass="44088">MQSLEKLLFQRSLGLASTDEVRERVAWRDLGEVEQGHARGRLTCVDVDRSERFLLAGGADIRVYDLRDGIQKPRRKKPTDRVCAAQWWLDGGLFATASYDGHVRLWDAERFEAACAWRLGACVDAALTRCLAGACVVAAACDRTVRLCDPRLGTSLERVSYDSKAIKLTWCSYRPDLLAVAWQDCTVRLYDIRRGCLATLDMHASDTSPHSPARAHDAPVVGLRFASRTLVTAARDGRVRAWADALPVPVHFPRFHRLGQTLGLSSNDPSSAEFSRVFLPVANAVAVVRLSTGKHVLTPSLDAAVRTCAFRPNAHDLIVTDDTGAIQRCALVPPSRAAPRPPTPADEDDRDDGGESGDDITDLRRAVARARRADRERRLAEEEDEEDAPATRRRRTRY</sequence>
<dbReference type="SMART" id="SM00320">
    <property type="entry name" value="WD40"/>
    <property type="match status" value="4"/>
</dbReference>